<accession>A0A7Y0ABH3</accession>
<keyword evidence="2" id="KW-0732">Signal</keyword>
<name>A0A7Y0ABH3_9BACT</name>
<reference evidence="3 4" key="1">
    <citation type="submission" date="2020-04" db="EMBL/GenBank/DDBJ databases">
        <title>Hymenobacter polaris sp. nov., isolated from Arctic soil.</title>
        <authorList>
            <person name="Dahal R.H."/>
        </authorList>
    </citation>
    <scope>NUCLEOTIDE SEQUENCE [LARGE SCALE GENOMIC DNA]</scope>
    <source>
        <strain evidence="3 4">RP-2-7</strain>
    </source>
</reference>
<protein>
    <submittedName>
        <fullName evidence="3">Uncharacterized protein</fullName>
    </submittedName>
</protein>
<feature type="signal peptide" evidence="2">
    <location>
        <begin position="1"/>
        <end position="23"/>
    </location>
</feature>
<evidence type="ECO:0000313" key="4">
    <source>
        <dbReference type="Proteomes" id="UP000559626"/>
    </source>
</evidence>
<comment type="caution">
    <text evidence="3">The sequence shown here is derived from an EMBL/GenBank/DDBJ whole genome shotgun (WGS) entry which is preliminary data.</text>
</comment>
<dbReference type="AlphaFoldDB" id="A0A7Y0ABH3"/>
<dbReference type="EMBL" id="JABBGH010000001">
    <property type="protein sequence ID" value="NML64331.1"/>
    <property type="molecule type" value="Genomic_DNA"/>
</dbReference>
<proteinExistence type="predicted"/>
<feature type="coiled-coil region" evidence="1">
    <location>
        <begin position="90"/>
        <end position="142"/>
    </location>
</feature>
<dbReference type="Proteomes" id="UP000559626">
    <property type="component" value="Unassembled WGS sequence"/>
</dbReference>
<gene>
    <name evidence="3" type="ORF">HHL22_03845</name>
</gene>
<evidence type="ECO:0000313" key="3">
    <source>
        <dbReference type="EMBL" id="NML64331.1"/>
    </source>
</evidence>
<dbReference type="RefSeq" id="WP_169529637.1">
    <property type="nucleotide sequence ID" value="NZ_JABBGH010000001.1"/>
</dbReference>
<keyword evidence="1" id="KW-0175">Coiled coil</keyword>
<sequence length="180" mass="19391">MNLLLLGRRLALLGALGALPAQAQTPPAAPPASSPLPRLLAERRVLTERYAAASAQRHALFGLTGQPSKKDLQQVVDALQEIVDKDGEIVAALNQTAQQAQTTASTLQNTGRDDRNLTAQRLAELQNDLQNSRLRERQAAARQQALAAELAEAQRGRTGRDALLAALAVACLGLLLWRRR</sequence>
<feature type="chain" id="PRO_5031055149" evidence="2">
    <location>
        <begin position="24"/>
        <end position="180"/>
    </location>
</feature>
<evidence type="ECO:0000256" key="1">
    <source>
        <dbReference type="SAM" id="Coils"/>
    </source>
</evidence>
<organism evidence="3 4">
    <name type="scientific">Hymenobacter polaris</name>
    <dbReference type="NCBI Taxonomy" id="2682546"/>
    <lineage>
        <taxon>Bacteria</taxon>
        <taxon>Pseudomonadati</taxon>
        <taxon>Bacteroidota</taxon>
        <taxon>Cytophagia</taxon>
        <taxon>Cytophagales</taxon>
        <taxon>Hymenobacteraceae</taxon>
        <taxon>Hymenobacter</taxon>
    </lineage>
</organism>
<keyword evidence="4" id="KW-1185">Reference proteome</keyword>
<evidence type="ECO:0000256" key="2">
    <source>
        <dbReference type="SAM" id="SignalP"/>
    </source>
</evidence>